<comment type="caution">
    <text evidence="1">The sequence shown here is derived from an EMBL/GenBank/DDBJ whole genome shotgun (WGS) entry which is preliminary data.</text>
</comment>
<dbReference type="EMBL" id="JAFLQW010000408">
    <property type="protein sequence ID" value="MBO0350439.1"/>
    <property type="molecule type" value="Genomic_DNA"/>
</dbReference>
<accession>A0ABS3FTX0</accession>
<protein>
    <submittedName>
        <fullName evidence="1">Uncharacterized protein</fullName>
    </submittedName>
</protein>
<reference evidence="1 2" key="1">
    <citation type="submission" date="2021-03" db="EMBL/GenBank/DDBJ databases">
        <title>Metabolic Capacity of the Antarctic Cyanobacterium Phormidium pseudopriestleyi that Sustains Oxygenic Photosynthesis in the Presence of Hydrogen Sulfide.</title>
        <authorList>
            <person name="Lumian J.E."/>
            <person name="Jungblut A.D."/>
            <person name="Dillon M.L."/>
            <person name="Hawes I."/>
            <person name="Doran P.T."/>
            <person name="Mackey T.J."/>
            <person name="Dick G.J."/>
            <person name="Grettenberger C.L."/>
            <person name="Sumner D.Y."/>
        </authorList>
    </citation>
    <scope>NUCLEOTIDE SEQUENCE [LARGE SCALE GENOMIC DNA]</scope>
    <source>
        <strain evidence="1 2">FRX01</strain>
    </source>
</reference>
<sequence>MIRFQFLCRLPVSWHTHVQPVCRSIPEGLIPFSPESTLGPYFQIPLDGLPSALDPIPGIEGGDYLDVALNSVLFFPRLKPWWRSHSPRVNSIAILNDL</sequence>
<evidence type="ECO:0000313" key="1">
    <source>
        <dbReference type="EMBL" id="MBO0350439.1"/>
    </source>
</evidence>
<name>A0ABS3FTX0_9CYAN</name>
<proteinExistence type="predicted"/>
<dbReference type="Proteomes" id="UP000664844">
    <property type="component" value="Unassembled WGS sequence"/>
</dbReference>
<organism evidence="1 2">
    <name type="scientific">Phormidium pseudopriestleyi FRX01</name>
    <dbReference type="NCBI Taxonomy" id="1759528"/>
    <lineage>
        <taxon>Bacteria</taxon>
        <taxon>Bacillati</taxon>
        <taxon>Cyanobacteriota</taxon>
        <taxon>Cyanophyceae</taxon>
        <taxon>Oscillatoriophycideae</taxon>
        <taxon>Oscillatoriales</taxon>
        <taxon>Oscillatoriaceae</taxon>
        <taxon>Phormidium</taxon>
    </lineage>
</organism>
<gene>
    <name evidence="1" type="ORF">J0895_15310</name>
</gene>
<dbReference type="RefSeq" id="WP_207088916.1">
    <property type="nucleotide sequence ID" value="NZ_JAFLQW010000408.1"/>
</dbReference>
<keyword evidence="2" id="KW-1185">Reference proteome</keyword>
<evidence type="ECO:0000313" key="2">
    <source>
        <dbReference type="Proteomes" id="UP000664844"/>
    </source>
</evidence>